<sequence>MCAMTDADSNWIDPADYADEVLPSFWSRPPHWQQEILRQLQASRRHQEAEAQRWREQELPTPPDPPRATALEAAASMFGQPWHPGIQLHPLPAQQQAELEAAALRAGGVRQIDGPVYSQQVRMLTIAEAATALGTSASGVRRLISGGRLPKVTFGRTVRVRSDLVWALTHRPDLKFGADVYFRTDTAAYRPTAPAVDSDLGVPLAEVAKTMRVSEETVRRWSRQDPFTLPIVGRGPHALIKASLLATHTVPFKSSQLQLIDFAKIALAKRKTPEAKRAYLNALRVMAPAITPDQVRRTDEVFDTAAGNALWPMSKVAETLRLSLSGARKRVAAAGIRTQVIGGVARVRADDVMHLIYLRQELYAKQQGRPPVDPDDPNHIDLPTAAGRLGVTVRTLRRWIAAKRIEAITRADKLWVRADDVVALRRTLRIDKHNDRVAKAHAEAAPKRGAALTAEHMNNYMAWLEETMKLERPSEWIHTRRAAALLAGCRKSTIETLVREGLIPAMRDGHELRIRHGDLYAAGVFSARVARLCPNLRPSGADHGRAITRDFLALDFAARFLNRPLSQVKQLIRARKLHSVHFGTVHRIHASELLGLGRQKLEYAAGHYPRLRVDRWDGVLTVGEAADRLQVSERTVQRWYRRGALAGGPATKPKWKQFPNGAWIEIGVPINRGGLLLLDRHVEAARRARQVEGKVPRDPVPVTASQVRSEHLPQLMPWQQFAVSH</sequence>
<feature type="domain" description="Helix-turn-helix" evidence="2">
    <location>
        <begin position="123"/>
        <end position="162"/>
    </location>
</feature>
<reference evidence="4" key="2">
    <citation type="submission" date="2016-02" db="EMBL/GenBank/DDBJ databases">
        <title>Draft genome sequence of five rapidly growing Mycobacterium species.</title>
        <authorList>
            <person name="Katahira K."/>
            <person name="Gotou Y."/>
            <person name="Iida K."/>
            <person name="Ogura Y."/>
            <person name="Hayashi T."/>
        </authorList>
    </citation>
    <scope>NUCLEOTIDE SEQUENCE [LARGE SCALE GENOMIC DNA]</scope>
    <source>
        <strain evidence="4">JCM15298</strain>
    </source>
</reference>
<dbReference type="Proteomes" id="UP000069443">
    <property type="component" value="Unassembled WGS sequence"/>
</dbReference>
<evidence type="ECO:0000313" key="4">
    <source>
        <dbReference type="Proteomes" id="UP000069443"/>
    </source>
</evidence>
<name>A0A100WAT4_MYCCR</name>
<accession>A0A100WAT4</accession>
<evidence type="ECO:0000256" key="1">
    <source>
        <dbReference type="SAM" id="MobiDB-lite"/>
    </source>
</evidence>
<gene>
    <name evidence="3" type="ORF">RMCC_1793</name>
</gene>
<dbReference type="NCBIfam" id="TIGR01764">
    <property type="entry name" value="excise"/>
    <property type="match status" value="1"/>
</dbReference>
<evidence type="ECO:0000313" key="3">
    <source>
        <dbReference type="EMBL" id="GAS94827.1"/>
    </source>
</evidence>
<dbReference type="InterPro" id="IPR010093">
    <property type="entry name" value="SinI_DNA-bd"/>
</dbReference>
<dbReference type="STRING" id="228230.RMCC_1793"/>
<dbReference type="EMBL" id="BCSY01000035">
    <property type="protein sequence ID" value="GAS94827.1"/>
    <property type="molecule type" value="Genomic_DNA"/>
</dbReference>
<dbReference type="InterPro" id="IPR041657">
    <property type="entry name" value="HTH_17"/>
</dbReference>
<dbReference type="GO" id="GO:0003677">
    <property type="term" value="F:DNA binding"/>
    <property type="evidence" value="ECO:0007669"/>
    <property type="project" value="InterPro"/>
</dbReference>
<dbReference type="AlphaFoldDB" id="A0A100WAT4"/>
<evidence type="ECO:0000259" key="2">
    <source>
        <dbReference type="Pfam" id="PF12728"/>
    </source>
</evidence>
<feature type="region of interest" description="Disordered" evidence="1">
    <location>
        <begin position="41"/>
        <end position="65"/>
    </location>
</feature>
<reference evidence="4" key="1">
    <citation type="journal article" date="2016" name="Genome Announc.">
        <title>Draft Genome Sequences of Five Rapidly Growing Mycobacterium Species, M. thermoresistibile, M. fortuitum subsp. acetamidolyticum, M. canariasense, M. brisbanense, and M. novocastrense.</title>
        <authorList>
            <person name="Katahira K."/>
            <person name="Ogura Y."/>
            <person name="Gotoh Y."/>
            <person name="Hayashi T."/>
        </authorList>
    </citation>
    <scope>NUCLEOTIDE SEQUENCE [LARGE SCALE GENOMIC DNA]</scope>
    <source>
        <strain evidence="4">JCM15298</strain>
    </source>
</reference>
<protein>
    <submittedName>
        <fullName evidence="3">DNA binding, excisionase family domain protein</fullName>
    </submittedName>
</protein>
<dbReference type="Pfam" id="PF12728">
    <property type="entry name" value="HTH_17"/>
    <property type="match status" value="1"/>
</dbReference>
<keyword evidence="4" id="KW-1185">Reference proteome</keyword>
<organism evidence="3 4">
    <name type="scientific">Mycolicibacterium canariasense</name>
    <name type="common">Mycobacterium canariasense</name>
    <dbReference type="NCBI Taxonomy" id="228230"/>
    <lineage>
        <taxon>Bacteria</taxon>
        <taxon>Bacillati</taxon>
        <taxon>Actinomycetota</taxon>
        <taxon>Actinomycetes</taxon>
        <taxon>Mycobacteriales</taxon>
        <taxon>Mycobacteriaceae</taxon>
        <taxon>Mycolicibacterium</taxon>
    </lineage>
</organism>
<comment type="caution">
    <text evidence="3">The sequence shown here is derived from an EMBL/GenBank/DDBJ whole genome shotgun (WGS) entry which is preliminary data.</text>
</comment>
<feature type="compositionally biased region" description="Basic and acidic residues" evidence="1">
    <location>
        <begin position="45"/>
        <end position="58"/>
    </location>
</feature>
<proteinExistence type="predicted"/>